<gene>
    <name evidence="4" type="ORF">FAZ21_08025</name>
</gene>
<dbReference type="AlphaFoldDB" id="A0A4U0Q036"/>
<dbReference type="Pfam" id="PF13280">
    <property type="entry name" value="WYL"/>
    <property type="match status" value="1"/>
</dbReference>
<dbReference type="PANTHER" id="PTHR34580:SF3">
    <property type="entry name" value="PROTEIN PAFB"/>
    <property type="match status" value="1"/>
</dbReference>
<keyword evidence="5" id="KW-1185">Reference proteome</keyword>
<organism evidence="4 5">
    <name type="scientific">Chitiniphilus eburneus</name>
    <dbReference type="NCBI Taxonomy" id="2571148"/>
    <lineage>
        <taxon>Bacteria</taxon>
        <taxon>Pseudomonadati</taxon>
        <taxon>Pseudomonadota</taxon>
        <taxon>Betaproteobacteria</taxon>
        <taxon>Neisseriales</taxon>
        <taxon>Chitinibacteraceae</taxon>
        <taxon>Chitiniphilus</taxon>
    </lineage>
</organism>
<evidence type="ECO:0000259" key="1">
    <source>
        <dbReference type="Pfam" id="PF13280"/>
    </source>
</evidence>
<dbReference type="InterPro" id="IPR051534">
    <property type="entry name" value="CBASS_pafABC_assoc_protein"/>
</dbReference>
<evidence type="ECO:0000313" key="5">
    <source>
        <dbReference type="Proteomes" id="UP000310016"/>
    </source>
</evidence>
<dbReference type="PROSITE" id="PS52050">
    <property type="entry name" value="WYL"/>
    <property type="match status" value="1"/>
</dbReference>
<dbReference type="OrthoDB" id="6400324at2"/>
<accession>A0A4U0Q036</accession>
<feature type="domain" description="DNA-binding transcriptional repressor CapW C-terminal dimerisation" evidence="2">
    <location>
        <begin position="182"/>
        <end position="245"/>
    </location>
</feature>
<dbReference type="Proteomes" id="UP000310016">
    <property type="component" value="Unassembled WGS sequence"/>
</dbReference>
<dbReference type="InterPro" id="IPR059020">
    <property type="entry name" value="CapW_CTD"/>
</dbReference>
<dbReference type="InterPro" id="IPR026881">
    <property type="entry name" value="WYL_dom"/>
</dbReference>
<feature type="domain" description="DNA-binding transcriptional repressor CapW winged helix-turn-helix" evidence="3">
    <location>
        <begin position="2"/>
        <end position="69"/>
    </location>
</feature>
<dbReference type="InterPro" id="IPR016634">
    <property type="entry name" value="CapW-like"/>
</dbReference>
<evidence type="ECO:0000313" key="4">
    <source>
        <dbReference type="EMBL" id="TJZ74301.1"/>
    </source>
</evidence>
<dbReference type="PANTHER" id="PTHR34580">
    <property type="match status" value="1"/>
</dbReference>
<feature type="domain" description="WYL" evidence="1">
    <location>
        <begin position="97"/>
        <end position="161"/>
    </location>
</feature>
<sequence>MQHIERCLFWRGELKRADLIEEFGINPIQAAKDFKAYMERFPNAMEYRKSLKRYVPLPHFKPSLISPTSIDDFSHMASKSVPLATWPLPARVAAPSVLQVMVSATRERQDVEVRYQSMTGEQSKWRWLAPHAFASDDERWHVRAYCHIRNDFRDFVLGRIIETRGTRDSKVSSSADHDWNTMVDVLIMPNPSLEPGQRQAIAAEYRMPPDRMELILKVRKSMVFYLKAKFDGEPTGNPAAQQLFVTVLG</sequence>
<name>A0A4U0Q036_9NEIS</name>
<dbReference type="PIRSF" id="PIRSF015558">
    <property type="entry name" value="Txn_reg_DeoR_prd"/>
    <property type="match status" value="1"/>
</dbReference>
<dbReference type="Pfam" id="PF26109">
    <property type="entry name" value="WHD_BrxR"/>
    <property type="match status" value="1"/>
</dbReference>
<protein>
    <submittedName>
        <fullName evidence="4">WYL domain-containing protein</fullName>
    </submittedName>
</protein>
<dbReference type="InterPro" id="IPR059019">
    <property type="entry name" value="WHD_CapW"/>
</dbReference>
<evidence type="ECO:0000259" key="3">
    <source>
        <dbReference type="Pfam" id="PF26109"/>
    </source>
</evidence>
<dbReference type="EMBL" id="SUMF01000006">
    <property type="protein sequence ID" value="TJZ74301.1"/>
    <property type="molecule type" value="Genomic_DNA"/>
</dbReference>
<reference evidence="4 5" key="1">
    <citation type="submission" date="2019-04" db="EMBL/GenBank/DDBJ databases">
        <title>Chitiniphilus eburnea sp. nov., a novel chitinolytic bacterium isolated from aquaculture sludge.</title>
        <authorList>
            <person name="Sheng M."/>
        </authorList>
    </citation>
    <scope>NUCLEOTIDE SEQUENCE [LARGE SCALE GENOMIC DNA]</scope>
    <source>
        <strain evidence="4 5">HX-2-15</strain>
    </source>
</reference>
<evidence type="ECO:0000259" key="2">
    <source>
        <dbReference type="Pfam" id="PF26107"/>
    </source>
</evidence>
<comment type="caution">
    <text evidence="4">The sequence shown here is derived from an EMBL/GenBank/DDBJ whole genome shotgun (WGS) entry which is preliminary data.</text>
</comment>
<dbReference type="Pfam" id="PF26107">
    <property type="entry name" value="BrxR_CTD"/>
    <property type="match status" value="1"/>
</dbReference>
<proteinExistence type="predicted"/>